<comment type="caution">
    <text evidence="1">The sequence shown here is derived from an EMBL/GenBank/DDBJ whole genome shotgun (WGS) entry which is preliminary data.</text>
</comment>
<evidence type="ECO:0000313" key="1">
    <source>
        <dbReference type="EMBL" id="OGG22544.1"/>
    </source>
</evidence>
<name>A0A1F6ACW2_9BACT</name>
<evidence type="ECO:0008006" key="3">
    <source>
        <dbReference type="Google" id="ProtNLM"/>
    </source>
</evidence>
<reference evidence="1 2" key="1">
    <citation type="journal article" date="2016" name="Nat. Commun.">
        <title>Thousands of microbial genomes shed light on interconnected biogeochemical processes in an aquifer system.</title>
        <authorList>
            <person name="Anantharaman K."/>
            <person name="Brown C.T."/>
            <person name="Hug L.A."/>
            <person name="Sharon I."/>
            <person name="Castelle C.J."/>
            <person name="Probst A.J."/>
            <person name="Thomas B.C."/>
            <person name="Singh A."/>
            <person name="Wilkins M.J."/>
            <person name="Karaoz U."/>
            <person name="Brodie E.L."/>
            <person name="Williams K.H."/>
            <person name="Hubbard S.S."/>
            <person name="Banfield J.F."/>
        </authorList>
    </citation>
    <scope>NUCLEOTIDE SEQUENCE [LARGE SCALE GENOMIC DNA]</scope>
</reference>
<organism evidence="1 2">
    <name type="scientific">Candidatus Gottesmanbacteria bacterium RIFCSPHIGHO2_02_FULL_40_13</name>
    <dbReference type="NCBI Taxonomy" id="1798384"/>
    <lineage>
        <taxon>Bacteria</taxon>
        <taxon>Candidatus Gottesmaniibacteriota</taxon>
    </lineage>
</organism>
<dbReference type="STRING" id="1798384.A3D03_00170"/>
<proteinExistence type="predicted"/>
<dbReference type="AlphaFoldDB" id="A0A1F6ACW2"/>
<accession>A0A1F6ACW2</accession>
<sequence>MFIFSRHAVDKLKIKDTKVFKIRKKIIQHVVKTGLIVETEDEVVMVVGPLDSHRSLCVVYKQEGGKIKIITFFVARKGRYERKVLQ</sequence>
<evidence type="ECO:0000313" key="2">
    <source>
        <dbReference type="Proteomes" id="UP000177092"/>
    </source>
</evidence>
<dbReference type="Proteomes" id="UP000177092">
    <property type="component" value="Unassembled WGS sequence"/>
</dbReference>
<dbReference type="EMBL" id="MFJN01000001">
    <property type="protein sequence ID" value="OGG22544.1"/>
    <property type="molecule type" value="Genomic_DNA"/>
</dbReference>
<protein>
    <recommendedName>
        <fullName evidence="3">DUF4258 domain-containing protein</fullName>
    </recommendedName>
</protein>
<gene>
    <name evidence="1" type="ORF">A3D03_00170</name>
</gene>